<reference evidence="2 3" key="1">
    <citation type="journal article" date="2021" name="bioRxiv">
        <title>Unique metabolic strategies in Hadean analogues reveal hints for primordial physiology.</title>
        <authorList>
            <person name="Nobu M.K."/>
            <person name="Nakai R."/>
            <person name="Tamazawa S."/>
            <person name="Mori H."/>
            <person name="Toyoda A."/>
            <person name="Ijiri A."/>
            <person name="Suzuki S."/>
            <person name="Kurokawa K."/>
            <person name="Kamagata Y."/>
            <person name="Tamaki H."/>
        </authorList>
    </citation>
    <scope>NUCLEOTIDE SEQUENCE [LARGE SCALE GENOMIC DNA]</scope>
    <source>
        <strain evidence="2">BS525</strain>
    </source>
</reference>
<name>A0A9E2BGG2_PSYF1</name>
<keyword evidence="1" id="KW-1133">Transmembrane helix</keyword>
<keyword evidence="1" id="KW-0812">Transmembrane</keyword>
<gene>
    <name evidence="2" type="ORF">DDT42_01011</name>
</gene>
<evidence type="ECO:0000313" key="3">
    <source>
        <dbReference type="Proteomes" id="UP000811545"/>
    </source>
</evidence>
<protein>
    <submittedName>
        <fullName evidence="2">Uncharacterized protein</fullName>
    </submittedName>
</protein>
<dbReference type="EMBL" id="QLTW01000052">
    <property type="protein sequence ID" value="MBT9145141.1"/>
    <property type="molecule type" value="Genomic_DNA"/>
</dbReference>
<feature type="transmembrane region" description="Helical" evidence="1">
    <location>
        <begin position="52"/>
        <end position="78"/>
    </location>
</feature>
<proteinExistence type="predicted"/>
<dbReference type="Proteomes" id="UP000811545">
    <property type="component" value="Unassembled WGS sequence"/>
</dbReference>
<comment type="caution">
    <text evidence="2">The sequence shown here is derived from an EMBL/GenBank/DDBJ whole genome shotgun (WGS) entry which is preliminary data.</text>
</comment>
<dbReference type="AlphaFoldDB" id="A0A9E2BGG2"/>
<accession>A0A9E2BGG2</accession>
<sequence length="79" mass="8933">MMTWGLSGIGPLMALGMVLFWIIGITFFVSLTLALYYYIAGKNDEFERAKKILIISLIGIAAMSIVTGLILFAFRYLYW</sequence>
<evidence type="ECO:0000313" key="2">
    <source>
        <dbReference type="EMBL" id="MBT9145141.1"/>
    </source>
</evidence>
<keyword evidence="1" id="KW-0472">Membrane</keyword>
<feature type="transmembrane region" description="Helical" evidence="1">
    <location>
        <begin position="12"/>
        <end position="40"/>
    </location>
</feature>
<organism evidence="2 3">
    <name type="scientific">Psychracetigena formicireducens</name>
    <dbReference type="NCBI Taxonomy" id="2986056"/>
    <lineage>
        <taxon>Bacteria</taxon>
        <taxon>Bacillati</taxon>
        <taxon>Candidatus Lithacetigenota</taxon>
        <taxon>Candidatus Psychracetigena</taxon>
    </lineage>
</organism>
<evidence type="ECO:0000256" key="1">
    <source>
        <dbReference type="SAM" id="Phobius"/>
    </source>
</evidence>